<keyword evidence="1" id="KW-0812">Transmembrane</keyword>
<reference evidence="2 3" key="1">
    <citation type="submission" date="2018-02" db="EMBL/GenBank/DDBJ databases">
        <title>The genomes of Aspergillus section Nigri reveals drivers in fungal speciation.</title>
        <authorList>
            <consortium name="DOE Joint Genome Institute"/>
            <person name="Vesth T.C."/>
            <person name="Nybo J."/>
            <person name="Theobald S."/>
            <person name="Brandl J."/>
            <person name="Frisvad J.C."/>
            <person name="Nielsen K.F."/>
            <person name="Lyhne E.K."/>
            <person name="Kogle M.E."/>
            <person name="Kuo A."/>
            <person name="Riley R."/>
            <person name="Clum A."/>
            <person name="Nolan M."/>
            <person name="Lipzen A."/>
            <person name="Salamov A."/>
            <person name="Henrissat B."/>
            <person name="Wiebenga A."/>
            <person name="De vries R.P."/>
            <person name="Grigoriev I.V."/>
            <person name="Mortensen U.H."/>
            <person name="Andersen M.R."/>
            <person name="Baker S.E."/>
        </authorList>
    </citation>
    <scope>NUCLEOTIDE SEQUENCE [LARGE SCALE GENOMIC DNA]</scope>
    <source>
        <strain evidence="2 3">CBS 114.51</strain>
    </source>
</reference>
<dbReference type="SUPFAM" id="SSF53720">
    <property type="entry name" value="ALDH-like"/>
    <property type="match status" value="1"/>
</dbReference>
<keyword evidence="1" id="KW-1133">Transmembrane helix</keyword>
<dbReference type="OrthoDB" id="5596991at2759"/>
<sequence>MATPIEVARVRAAAKDGRMANVRFQQAQLAALHDSLGAHRADILAAVVADNPRVNPTEAEVEFASALLDVRHAYTSLDLSTALATEYRIARGESSPARRVGFGVVALRPTEHSRLFSIFSVVACALAAGNTVVVQDDTTKAVDRLLPTILRVLDSEIYALVDDLDSHRKVLSTALMVDQTGQLADGPCIRARTDLPCAALVDRTADADYAARQICAARAAYGGGSPHHPRIVVVNEWVKQPFVEALLRHSSSGRDVSRKEIAGKGKQVDMWMEEAERKGEINTIHGEGLTVLDIKAGTHTSQRLMQEGGGSPHLLLFTVTGLVDAVLTLDHRELLVAYLFSTPDVAKYWSQQINSHATFANHIPQSMLLGPALATDQSIIPVDRRYTTWMLSRPRPEMITTIQAGESELRKGHLLAALSKNVNQPLPKTGQGPGTSMGFFEQGIVVGFVFIVIPVVSVTGFSVWTLLTKGIF</sequence>
<keyword evidence="3" id="KW-1185">Reference proteome</keyword>
<dbReference type="InterPro" id="IPR016163">
    <property type="entry name" value="Ald_DH_C"/>
</dbReference>
<dbReference type="InterPro" id="IPR016162">
    <property type="entry name" value="Ald_DH_N"/>
</dbReference>
<evidence type="ECO:0000313" key="2">
    <source>
        <dbReference type="EMBL" id="RAH84251.1"/>
    </source>
</evidence>
<proteinExistence type="predicted"/>
<evidence type="ECO:0008006" key="4">
    <source>
        <dbReference type="Google" id="ProtNLM"/>
    </source>
</evidence>
<dbReference type="Proteomes" id="UP000249497">
    <property type="component" value="Unassembled WGS sequence"/>
</dbReference>
<dbReference type="Gene3D" id="3.40.605.10">
    <property type="entry name" value="Aldehyde Dehydrogenase, Chain A, domain 1"/>
    <property type="match status" value="1"/>
</dbReference>
<dbReference type="PANTHER" id="PTHR43111:SF1">
    <property type="entry name" value="ALDEHYDE DEHYDROGENASE B-RELATED"/>
    <property type="match status" value="1"/>
</dbReference>
<evidence type="ECO:0000256" key="1">
    <source>
        <dbReference type="SAM" id="Phobius"/>
    </source>
</evidence>
<dbReference type="GO" id="GO:0016620">
    <property type="term" value="F:oxidoreductase activity, acting on the aldehyde or oxo group of donors, NAD or NADP as acceptor"/>
    <property type="evidence" value="ECO:0007669"/>
    <property type="project" value="InterPro"/>
</dbReference>
<feature type="transmembrane region" description="Helical" evidence="1">
    <location>
        <begin position="444"/>
        <end position="467"/>
    </location>
</feature>
<dbReference type="Gene3D" id="3.40.309.10">
    <property type="entry name" value="Aldehyde Dehydrogenase, Chain A, domain 2"/>
    <property type="match status" value="1"/>
</dbReference>
<dbReference type="PANTHER" id="PTHR43111">
    <property type="entry name" value="ALDEHYDE DEHYDROGENASE B-RELATED"/>
    <property type="match status" value="1"/>
</dbReference>
<dbReference type="AlphaFoldDB" id="A0A8T8X869"/>
<gene>
    <name evidence="2" type="ORF">BO86DRAFT_397117</name>
</gene>
<name>A0A8T8X869_ASPJA</name>
<protein>
    <recommendedName>
        <fullName evidence="4">Aldehyde dehydrogenase domain-containing protein</fullName>
    </recommendedName>
</protein>
<accession>A0A8T8X869</accession>
<evidence type="ECO:0000313" key="3">
    <source>
        <dbReference type="Proteomes" id="UP000249497"/>
    </source>
</evidence>
<dbReference type="InterPro" id="IPR016161">
    <property type="entry name" value="Ald_DH/histidinol_DH"/>
</dbReference>
<dbReference type="RefSeq" id="XP_025530145.1">
    <property type="nucleotide sequence ID" value="XM_025673470.1"/>
</dbReference>
<organism evidence="2 3">
    <name type="scientific">Aspergillus japonicus CBS 114.51</name>
    <dbReference type="NCBI Taxonomy" id="1448312"/>
    <lineage>
        <taxon>Eukaryota</taxon>
        <taxon>Fungi</taxon>
        <taxon>Dikarya</taxon>
        <taxon>Ascomycota</taxon>
        <taxon>Pezizomycotina</taxon>
        <taxon>Eurotiomycetes</taxon>
        <taxon>Eurotiomycetidae</taxon>
        <taxon>Eurotiales</taxon>
        <taxon>Aspergillaceae</taxon>
        <taxon>Aspergillus</taxon>
        <taxon>Aspergillus subgen. Circumdati</taxon>
    </lineage>
</organism>
<keyword evidence="1" id="KW-0472">Membrane</keyword>
<dbReference type="EMBL" id="KZ824778">
    <property type="protein sequence ID" value="RAH84251.1"/>
    <property type="molecule type" value="Genomic_DNA"/>
</dbReference>
<dbReference type="GeneID" id="37177162"/>